<dbReference type="Gene3D" id="1.10.3720.10">
    <property type="entry name" value="MetI-like"/>
    <property type="match status" value="2"/>
</dbReference>
<feature type="transmembrane region" description="Helical" evidence="5">
    <location>
        <begin position="34"/>
        <end position="55"/>
    </location>
</feature>
<keyword evidence="8" id="KW-1185">Reference proteome</keyword>
<evidence type="ECO:0000256" key="1">
    <source>
        <dbReference type="ARBA" id="ARBA00004651"/>
    </source>
</evidence>
<dbReference type="SUPFAM" id="SSF161098">
    <property type="entry name" value="MetI-like"/>
    <property type="match status" value="2"/>
</dbReference>
<comment type="similarity">
    <text evidence="5">Belongs to the binding-protein-dependent transport system permease family.</text>
</comment>
<dbReference type="CDD" id="cd06261">
    <property type="entry name" value="TM_PBP2"/>
    <property type="match status" value="1"/>
</dbReference>
<comment type="subcellular location">
    <subcellularLocation>
        <location evidence="1 5">Cell membrane</location>
        <topology evidence="1 5">Multi-pass membrane protein</topology>
    </subcellularLocation>
</comment>
<feature type="transmembrane region" description="Helical" evidence="5">
    <location>
        <begin position="261"/>
        <end position="285"/>
    </location>
</feature>
<dbReference type="RefSeq" id="WP_129833696.1">
    <property type="nucleotide sequence ID" value="NZ_CP035704.1"/>
</dbReference>
<dbReference type="PROSITE" id="PS50928">
    <property type="entry name" value="ABC_TM1"/>
    <property type="match status" value="1"/>
</dbReference>
<feature type="domain" description="ABC transmembrane type-1" evidence="6">
    <location>
        <begin position="73"/>
        <end position="351"/>
    </location>
</feature>
<dbReference type="Pfam" id="PF00528">
    <property type="entry name" value="BPD_transp_1"/>
    <property type="match status" value="1"/>
</dbReference>
<keyword evidence="3 5" id="KW-1133">Transmembrane helix</keyword>
<dbReference type="Proteomes" id="UP000291562">
    <property type="component" value="Chromosome"/>
</dbReference>
<gene>
    <name evidence="7" type="ORF">ELE36_12250</name>
</gene>
<feature type="transmembrane region" description="Helical" evidence="5">
    <location>
        <begin position="114"/>
        <end position="134"/>
    </location>
</feature>
<dbReference type="GO" id="GO:0055085">
    <property type="term" value="P:transmembrane transport"/>
    <property type="evidence" value="ECO:0007669"/>
    <property type="project" value="InterPro"/>
</dbReference>
<dbReference type="PANTHER" id="PTHR42727">
    <property type="entry name" value="PHOSPHATE TRANSPORT SYSTEM PERMEASE PROTEIN"/>
    <property type="match status" value="1"/>
</dbReference>
<feature type="transmembrane region" description="Helical" evidence="5">
    <location>
        <begin position="217"/>
        <end position="240"/>
    </location>
</feature>
<feature type="transmembrane region" description="Helical" evidence="5">
    <location>
        <begin position="332"/>
        <end position="354"/>
    </location>
</feature>
<dbReference type="KEGG" id="xbc:ELE36_12250"/>
<feature type="transmembrane region" description="Helical" evidence="5">
    <location>
        <begin position="79"/>
        <end position="102"/>
    </location>
</feature>
<evidence type="ECO:0000256" key="4">
    <source>
        <dbReference type="ARBA" id="ARBA00023136"/>
    </source>
</evidence>
<feature type="transmembrane region" description="Helical" evidence="5">
    <location>
        <begin position="180"/>
        <end position="197"/>
    </location>
</feature>
<evidence type="ECO:0000256" key="2">
    <source>
        <dbReference type="ARBA" id="ARBA00022692"/>
    </source>
</evidence>
<feature type="transmembrane region" description="Helical" evidence="5">
    <location>
        <begin position="140"/>
        <end position="159"/>
    </location>
</feature>
<keyword evidence="5" id="KW-0813">Transport</keyword>
<organism evidence="7 8">
    <name type="scientific">Pseudolysobacter antarcticus</name>
    <dbReference type="NCBI Taxonomy" id="2511995"/>
    <lineage>
        <taxon>Bacteria</taxon>
        <taxon>Pseudomonadati</taxon>
        <taxon>Pseudomonadota</taxon>
        <taxon>Gammaproteobacteria</taxon>
        <taxon>Lysobacterales</taxon>
        <taxon>Rhodanobacteraceae</taxon>
        <taxon>Pseudolysobacter</taxon>
    </lineage>
</organism>
<dbReference type="PANTHER" id="PTHR42727:SF1">
    <property type="entry name" value="PHOSPHATE TRANSPORT SYSTEM PERMEASE"/>
    <property type="match status" value="1"/>
</dbReference>
<accession>A0A411HKY3</accession>
<dbReference type="InterPro" id="IPR035906">
    <property type="entry name" value="MetI-like_sf"/>
</dbReference>
<keyword evidence="4 5" id="KW-0472">Membrane</keyword>
<reference evidence="7 8" key="1">
    <citation type="submission" date="2019-01" db="EMBL/GenBank/DDBJ databases">
        <title>Pseudolysobacter antarctica gen. nov., sp. nov., isolated from Fildes Peninsula, Antarctica.</title>
        <authorList>
            <person name="Wei Z."/>
            <person name="Peng F."/>
        </authorList>
    </citation>
    <scope>NUCLEOTIDE SEQUENCE [LARGE SCALE GENOMIC DNA]</scope>
    <source>
        <strain evidence="7 8">AQ6-296</strain>
    </source>
</reference>
<evidence type="ECO:0000313" key="7">
    <source>
        <dbReference type="EMBL" id="QBB71060.1"/>
    </source>
</evidence>
<evidence type="ECO:0000256" key="5">
    <source>
        <dbReference type="RuleBase" id="RU363032"/>
    </source>
</evidence>
<name>A0A411HKY3_9GAMM</name>
<dbReference type="AlphaFoldDB" id="A0A411HKY3"/>
<dbReference type="GO" id="GO:0005886">
    <property type="term" value="C:plasma membrane"/>
    <property type="evidence" value="ECO:0007669"/>
    <property type="project" value="UniProtKB-SubCell"/>
</dbReference>
<dbReference type="OrthoDB" id="9793490at2"/>
<dbReference type="EMBL" id="CP035704">
    <property type="protein sequence ID" value="QBB71060.1"/>
    <property type="molecule type" value="Genomic_DNA"/>
</dbReference>
<evidence type="ECO:0000259" key="6">
    <source>
        <dbReference type="PROSITE" id="PS50928"/>
    </source>
</evidence>
<evidence type="ECO:0000256" key="3">
    <source>
        <dbReference type="ARBA" id="ARBA00022989"/>
    </source>
</evidence>
<evidence type="ECO:0000313" key="8">
    <source>
        <dbReference type="Proteomes" id="UP000291562"/>
    </source>
</evidence>
<proteinExistence type="inferred from homology"/>
<protein>
    <submittedName>
        <fullName evidence="7">ABC transporter permease subunit</fullName>
    </submittedName>
</protein>
<sequence length="365" mass="38972">MPVITNPNSVGVVAARANARLPLRLRRERWLRRGAGLGAAVVLLAIAAIPLYLLWQLWPLSASAGSETLWPLLFGSLKATVYAMLFGVPLGLGAAIYCAQFSSARLRAWIRPSLEILNAVPTVLLGLIAVLWLAPRLYAGLSALFACLLLLPGVMLLGMCLWQRLIPSRWVRVVEGWQPLLMLPLVVLVCVLVFFSTDSTETWTRLLFDPASPWNGLLIGMTLGLAMVPTVFALAEDALLSVPRALAHGAYALGANRWQALTTLILPAAGSGLLAAVLLGIGRALGESMIVLMASGNTPLLSWHALDGLRAVTANIAIEAPQAAPHSAQFRLLLLSALILFAATFVLHSLAALLRNRLRSGSATA</sequence>
<dbReference type="InterPro" id="IPR000515">
    <property type="entry name" value="MetI-like"/>
</dbReference>
<keyword evidence="2 5" id="KW-0812">Transmembrane</keyword>